<sequence>MKEDVPPLLNQAHAKNVEAHAKQNNGEIDNSIALSTLDASSKPTNKDESEAAKEANVQETNEEMTESTSSKIDQNNEAKEAKQDEKQEKESSETKNKESTMSENIQIAAATALGAAAAKAKYLAGVEERRMKGLVAQLVETQMKKLELKLKHFEELEQIMDRERETLRYLEQRAKADKHHQLASEGKIPATLPPGFEVGVPSQPQPILPPQNINAVITQQRQQTHVPPPEEQNIEGDSAAFQAKYQQGTSQSVASQPLRSPAVPTPSPRQAYSASQQHSVSVTDASKLNNNKNPTQQQVPIANAPQSAQYAAQGQPDYYPSQQQPAAGQVPYNQPPPQQQQQFIPPQHPQQVYPQPGQQQQPPYYSARGVAPSPQSYYPQQMQQRPPISGYPGQYEYQYPTQNPSPQRQQLPQQQYSPYGQQQQQHPYPATAGQQPYYPQSQHPQAQTTTQQQQPLQADMAQQQQQAAADPTSTTPPMHQG</sequence>
<feature type="compositionally biased region" description="Low complexity" evidence="3">
    <location>
        <begin position="372"/>
        <end position="387"/>
    </location>
</feature>
<evidence type="ECO:0000256" key="3">
    <source>
        <dbReference type="SAM" id="MobiDB-lite"/>
    </source>
</evidence>
<dbReference type="WBParaSite" id="MhA1_Contig155.frz3.gene26">
    <property type="protein sequence ID" value="MhA1_Contig155.frz3.gene26"/>
    <property type="gene ID" value="MhA1_Contig155.frz3.gene26"/>
</dbReference>
<dbReference type="GO" id="GO:0045893">
    <property type="term" value="P:positive regulation of DNA-templated transcription"/>
    <property type="evidence" value="ECO:0007669"/>
    <property type="project" value="TreeGrafter"/>
</dbReference>
<keyword evidence="1" id="KW-0539">Nucleus</keyword>
<feature type="compositionally biased region" description="Polar residues" evidence="3">
    <location>
        <begin position="22"/>
        <end position="43"/>
    </location>
</feature>
<protein>
    <submittedName>
        <fullName evidence="6">SWIRM-assoc_1 domain-containing protein</fullName>
    </submittedName>
</protein>
<feature type="compositionally biased region" description="Polar residues" evidence="3">
    <location>
        <begin position="268"/>
        <end position="312"/>
    </location>
</feature>
<feature type="compositionally biased region" description="Low complexity" evidence="3">
    <location>
        <begin position="339"/>
        <end position="365"/>
    </location>
</feature>
<dbReference type="InterPro" id="IPR032451">
    <property type="entry name" value="SMARCC_C"/>
</dbReference>
<reference evidence="6" key="1">
    <citation type="submission" date="2016-11" db="UniProtKB">
        <authorList>
            <consortium name="WormBaseParasite"/>
        </authorList>
    </citation>
    <scope>IDENTIFICATION</scope>
</reference>
<evidence type="ECO:0000256" key="2">
    <source>
        <dbReference type="SAM" id="Coils"/>
    </source>
</evidence>
<dbReference type="AlphaFoldDB" id="A0A1I8B7J1"/>
<dbReference type="Proteomes" id="UP000095281">
    <property type="component" value="Unplaced"/>
</dbReference>
<feature type="compositionally biased region" description="Basic and acidic residues" evidence="3">
    <location>
        <begin position="74"/>
        <end position="100"/>
    </location>
</feature>
<evidence type="ECO:0000313" key="6">
    <source>
        <dbReference type="WBParaSite" id="MhA1_Contig155.frz3.gene26"/>
    </source>
</evidence>
<keyword evidence="5" id="KW-1185">Reference proteome</keyword>
<dbReference type="GO" id="GO:0003677">
    <property type="term" value="F:DNA binding"/>
    <property type="evidence" value="ECO:0007669"/>
    <property type="project" value="TreeGrafter"/>
</dbReference>
<feature type="region of interest" description="Disordered" evidence="3">
    <location>
        <begin position="244"/>
        <end position="481"/>
    </location>
</feature>
<dbReference type="PANTHER" id="PTHR12802">
    <property type="entry name" value="SWI/SNF COMPLEX-RELATED"/>
    <property type="match status" value="1"/>
</dbReference>
<feature type="coiled-coil region" evidence="2">
    <location>
        <begin position="136"/>
        <end position="173"/>
    </location>
</feature>
<feature type="compositionally biased region" description="Low complexity" evidence="3">
    <location>
        <begin position="402"/>
        <end position="481"/>
    </location>
</feature>
<feature type="region of interest" description="Disordered" evidence="3">
    <location>
        <begin position="1"/>
        <end position="102"/>
    </location>
</feature>
<evidence type="ECO:0000256" key="1">
    <source>
        <dbReference type="ARBA" id="ARBA00023242"/>
    </source>
</evidence>
<organism evidence="5 6">
    <name type="scientific">Meloidogyne hapla</name>
    <name type="common">Root-knot nematode worm</name>
    <dbReference type="NCBI Taxonomy" id="6305"/>
    <lineage>
        <taxon>Eukaryota</taxon>
        <taxon>Metazoa</taxon>
        <taxon>Ecdysozoa</taxon>
        <taxon>Nematoda</taxon>
        <taxon>Chromadorea</taxon>
        <taxon>Rhabditida</taxon>
        <taxon>Tylenchina</taxon>
        <taxon>Tylenchomorpha</taxon>
        <taxon>Tylenchoidea</taxon>
        <taxon>Meloidogynidae</taxon>
        <taxon>Meloidogyninae</taxon>
        <taxon>Meloidogyne</taxon>
    </lineage>
</organism>
<feature type="compositionally biased region" description="Basic and acidic residues" evidence="3">
    <location>
        <begin position="44"/>
        <end position="53"/>
    </location>
</feature>
<name>A0A1I8B7J1_MELHA</name>
<evidence type="ECO:0000313" key="5">
    <source>
        <dbReference type="Proteomes" id="UP000095281"/>
    </source>
</evidence>
<feature type="domain" description="SMARCC C-terminal" evidence="4">
    <location>
        <begin position="111"/>
        <end position="178"/>
    </location>
</feature>
<accession>A0A1I8B7J1</accession>
<dbReference type="PANTHER" id="PTHR12802:SF41">
    <property type="entry name" value="BRAHMA ASSOCIATED PROTEIN 155 KDA"/>
    <property type="match status" value="1"/>
</dbReference>
<feature type="compositionally biased region" description="Polar residues" evidence="3">
    <location>
        <begin position="244"/>
        <end position="258"/>
    </location>
</feature>
<dbReference type="GO" id="GO:0042393">
    <property type="term" value="F:histone binding"/>
    <property type="evidence" value="ECO:0007669"/>
    <property type="project" value="TreeGrafter"/>
</dbReference>
<dbReference type="Pfam" id="PF16495">
    <property type="entry name" value="SWIRM-assoc_1"/>
    <property type="match status" value="1"/>
</dbReference>
<keyword evidence="2" id="KW-0175">Coiled coil</keyword>
<proteinExistence type="predicted"/>
<dbReference type="GO" id="GO:0016514">
    <property type="term" value="C:SWI/SNF complex"/>
    <property type="evidence" value="ECO:0007669"/>
    <property type="project" value="TreeGrafter"/>
</dbReference>
<evidence type="ECO:0000259" key="4">
    <source>
        <dbReference type="Pfam" id="PF16495"/>
    </source>
</evidence>